<dbReference type="SUPFAM" id="SSF47336">
    <property type="entry name" value="ACP-like"/>
    <property type="match status" value="1"/>
</dbReference>
<dbReference type="SMART" id="SM00823">
    <property type="entry name" value="PKS_PP"/>
    <property type="match status" value="1"/>
</dbReference>
<dbReference type="InterPro" id="IPR036736">
    <property type="entry name" value="ACP-like_sf"/>
</dbReference>
<keyword evidence="2" id="KW-0597">Phosphoprotein</keyword>
<evidence type="ECO:0000313" key="6">
    <source>
        <dbReference type="Proteomes" id="UP001592528"/>
    </source>
</evidence>
<evidence type="ECO:0000256" key="2">
    <source>
        <dbReference type="ARBA" id="ARBA00022553"/>
    </source>
</evidence>
<dbReference type="InterPro" id="IPR009081">
    <property type="entry name" value="PP-bd_ACP"/>
</dbReference>
<dbReference type="EMBL" id="JBHEZZ010000002">
    <property type="protein sequence ID" value="MFC1400707.1"/>
    <property type="molecule type" value="Genomic_DNA"/>
</dbReference>
<dbReference type="InterPro" id="IPR006162">
    <property type="entry name" value="Ppantetheine_attach_site"/>
</dbReference>
<dbReference type="Gene3D" id="1.10.1200.10">
    <property type="entry name" value="ACP-like"/>
    <property type="match status" value="1"/>
</dbReference>
<dbReference type="PANTHER" id="PTHR45527:SF10">
    <property type="entry name" value="PYOCHELIN SYNTHASE PCHF"/>
    <property type="match status" value="1"/>
</dbReference>
<evidence type="ECO:0000256" key="3">
    <source>
        <dbReference type="ARBA" id="ARBA00022598"/>
    </source>
</evidence>
<sequence length="87" mass="9501">MTQPVLTAHDADRITLVRALWQEVLEVDEVPEDTNFFDAGGDSLLLVALVERIRQAFGQPVRTMDVLRAGTVRGQAELLAGGDVVAR</sequence>
<reference evidence="5 6" key="1">
    <citation type="submission" date="2024-09" db="EMBL/GenBank/DDBJ databases">
        <authorList>
            <person name="Lee S.D."/>
        </authorList>
    </citation>
    <scope>NUCLEOTIDE SEQUENCE [LARGE SCALE GENOMIC DNA]</scope>
    <source>
        <strain evidence="5 6">N1-5</strain>
    </source>
</reference>
<keyword evidence="1" id="KW-0596">Phosphopantetheine</keyword>
<evidence type="ECO:0000256" key="1">
    <source>
        <dbReference type="ARBA" id="ARBA00022450"/>
    </source>
</evidence>
<accession>A0ABV6UGX9</accession>
<name>A0ABV6UGX9_9ACTN</name>
<dbReference type="PANTHER" id="PTHR45527">
    <property type="entry name" value="NONRIBOSOMAL PEPTIDE SYNTHETASE"/>
    <property type="match status" value="1"/>
</dbReference>
<evidence type="ECO:0000313" key="5">
    <source>
        <dbReference type="EMBL" id="MFC1400707.1"/>
    </source>
</evidence>
<dbReference type="InterPro" id="IPR020806">
    <property type="entry name" value="PKS_PP-bd"/>
</dbReference>
<dbReference type="PROSITE" id="PS00012">
    <property type="entry name" value="PHOSPHOPANTETHEINE"/>
    <property type="match status" value="1"/>
</dbReference>
<keyword evidence="3" id="KW-0436">Ligase</keyword>
<feature type="domain" description="Carrier" evidence="4">
    <location>
        <begin position="8"/>
        <end position="83"/>
    </location>
</feature>
<evidence type="ECO:0000259" key="4">
    <source>
        <dbReference type="PROSITE" id="PS50075"/>
    </source>
</evidence>
<protein>
    <submittedName>
        <fullName evidence="5">Acyl carrier protein</fullName>
    </submittedName>
</protein>
<dbReference type="Proteomes" id="UP001592528">
    <property type="component" value="Unassembled WGS sequence"/>
</dbReference>
<comment type="caution">
    <text evidence="5">The sequence shown here is derived from an EMBL/GenBank/DDBJ whole genome shotgun (WGS) entry which is preliminary data.</text>
</comment>
<dbReference type="Pfam" id="PF00550">
    <property type="entry name" value="PP-binding"/>
    <property type="match status" value="1"/>
</dbReference>
<dbReference type="RefSeq" id="WP_030253655.1">
    <property type="nucleotide sequence ID" value="NZ_JBHEZZ010000002.1"/>
</dbReference>
<dbReference type="PROSITE" id="PS50075">
    <property type="entry name" value="CARRIER"/>
    <property type="match status" value="1"/>
</dbReference>
<organism evidence="5 6">
    <name type="scientific">Streptacidiphilus cavernicola</name>
    <dbReference type="NCBI Taxonomy" id="3342716"/>
    <lineage>
        <taxon>Bacteria</taxon>
        <taxon>Bacillati</taxon>
        <taxon>Actinomycetota</taxon>
        <taxon>Actinomycetes</taxon>
        <taxon>Kitasatosporales</taxon>
        <taxon>Streptomycetaceae</taxon>
        <taxon>Streptacidiphilus</taxon>
    </lineage>
</organism>
<keyword evidence="6" id="KW-1185">Reference proteome</keyword>
<gene>
    <name evidence="5" type="ORF">ACEZDJ_05340</name>
</gene>
<proteinExistence type="predicted"/>